<dbReference type="KEGG" id="aev:EI546_16035"/>
<dbReference type="OrthoDB" id="610388at2"/>
<protein>
    <submittedName>
        <fullName evidence="3">T9SS type A sorting domain-containing protein</fullName>
    </submittedName>
</protein>
<dbReference type="RefSeq" id="WP_128251654.1">
    <property type="nucleotide sequence ID" value="NZ_CP034951.1"/>
</dbReference>
<sequence>MYPNPTSNENFSLKITSTTTDNLSLEFVDIIGKKIYTENGLKEYNVITVLNIFEGICFVKLLKNGKMIAFHKLVNVFFKQIWAKPHKRSTV</sequence>
<gene>
    <name evidence="3" type="ORF">EI546_16035</name>
</gene>
<organism evidence="3 4">
    <name type="scientific">Aequorivita ciconiae</name>
    <dbReference type="NCBI Taxonomy" id="2494375"/>
    <lineage>
        <taxon>Bacteria</taxon>
        <taxon>Pseudomonadati</taxon>
        <taxon>Bacteroidota</taxon>
        <taxon>Flavobacteriia</taxon>
        <taxon>Flavobacteriales</taxon>
        <taxon>Flavobacteriaceae</taxon>
        <taxon>Aequorivita</taxon>
    </lineage>
</organism>
<evidence type="ECO:0000313" key="4">
    <source>
        <dbReference type="Proteomes" id="UP000285517"/>
    </source>
</evidence>
<evidence type="ECO:0000259" key="2">
    <source>
        <dbReference type="Pfam" id="PF18962"/>
    </source>
</evidence>
<reference evidence="3 4" key="1">
    <citation type="submission" date="2019-01" db="EMBL/GenBank/DDBJ databases">
        <title>Complete genome sequencing of Aequorivita sp. H23M31.</title>
        <authorList>
            <person name="Bae J.-W."/>
        </authorList>
    </citation>
    <scope>NUCLEOTIDE SEQUENCE [LARGE SCALE GENOMIC DNA]</scope>
    <source>
        <strain evidence="3 4">H23M31</strain>
    </source>
</reference>
<dbReference type="EMBL" id="CP034951">
    <property type="protein sequence ID" value="QAA83292.1"/>
    <property type="molecule type" value="Genomic_DNA"/>
</dbReference>
<accession>A0A410G7Q0</accession>
<dbReference type="Pfam" id="PF18962">
    <property type="entry name" value="Por_Secre_tail"/>
    <property type="match status" value="1"/>
</dbReference>
<dbReference type="AlphaFoldDB" id="A0A410G7Q0"/>
<dbReference type="NCBIfam" id="TIGR04183">
    <property type="entry name" value="Por_Secre_tail"/>
    <property type="match status" value="1"/>
</dbReference>
<name>A0A410G7Q0_9FLAO</name>
<feature type="domain" description="Secretion system C-terminal sorting" evidence="2">
    <location>
        <begin position="1"/>
        <end position="73"/>
    </location>
</feature>
<evidence type="ECO:0000313" key="3">
    <source>
        <dbReference type="EMBL" id="QAA83292.1"/>
    </source>
</evidence>
<proteinExistence type="predicted"/>
<dbReference type="InterPro" id="IPR026444">
    <property type="entry name" value="Secre_tail"/>
</dbReference>
<keyword evidence="1" id="KW-0732">Signal</keyword>
<keyword evidence="4" id="KW-1185">Reference proteome</keyword>
<dbReference type="Proteomes" id="UP000285517">
    <property type="component" value="Chromosome"/>
</dbReference>
<evidence type="ECO:0000256" key="1">
    <source>
        <dbReference type="ARBA" id="ARBA00022729"/>
    </source>
</evidence>